<dbReference type="PROSITE" id="PS51257">
    <property type="entry name" value="PROKAR_LIPOPROTEIN"/>
    <property type="match status" value="1"/>
</dbReference>
<proteinExistence type="predicted"/>
<reference evidence="2 3" key="1">
    <citation type="submission" date="2016-10" db="EMBL/GenBank/DDBJ databases">
        <authorList>
            <person name="de Groot N.N."/>
        </authorList>
    </citation>
    <scope>NUCLEOTIDE SEQUENCE [LARGE SCALE GENOMIC DNA]</scope>
    <source>
        <strain evidence="2 3">MP1X4</strain>
    </source>
</reference>
<dbReference type="EMBL" id="LT629740">
    <property type="protein sequence ID" value="SDT56210.1"/>
    <property type="molecule type" value="Genomic_DNA"/>
</dbReference>
<accession>A0A1H2BD30</accession>
<keyword evidence="3" id="KW-1185">Reference proteome</keyword>
<organism evidence="2 3">
    <name type="scientific">Mucilaginibacter mallensis</name>
    <dbReference type="NCBI Taxonomy" id="652787"/>
    <lineage>
        <taxon>Bacteria</taxon>
        <taxon>Pseudomonadati</taxon>
        <taxon>Bacteroidota</taxon>
        <taxon>Sphingobacteriia</taxon>
        <taxon>Sphingobacteriales</taxon>
        <taxon>Sphingobacteriaceae</taxon>
        <taxon>Mucilaginibacter</taxon>
    </lineage>
</organism>
<dbReference type="OrthoDB" id="662966at2"/>
<feature type="signal peptide" evidence="1">
    <location>
        <begin position="1"/>
        <end position="24"/>
    </location>
</feature>
<protein>
    <submittedName>
        <fullName evidence="2">Uncharacterized protein</fullName>
    </submittedName>
</protein>
<evidence type="ECO:0000313" key="2">
    <source>
        <dbReference type="EMBL" id="SDT56210.1"/>
    </source>
</evidence>
<evidence type="ECO:0000256" key="1">
    <source>
        <dbReference type="SAM" id="SignalP"/>
    </source>
</evidence>
<sequence>MSLNKNLLFFAVAAMAWASCGRHAATVTKTALSTTPDSDTVSIATATRYVSNYADFNHDSLLNTDGKKQQNTRCIWFSARRLRHLLDSVTSQKGDGIRFYMAAYDPAYKGTDSLAPKRIYWRHNTLVMVSTRLDTASGNHVDYYNGVAQQSGPKGFIVVSAPENRGELCPPPANCNSIGATLIPAGQ</sequence>
<gene>
    <name evidence="2" type="ORF">SAMN05216490_4054</name>
</gene>
<dbReference type="Proteomes" id="UP000199679">
    <property type="component" value="Chromosome I"/>
</dbReference>
<evidence type="ECO:0000313" key="3">
    <source>
        <dbReference type="Proteomes" id="UP000199679"/>
    </source>
</evidence>
<feature type="chain" id="PRO_5009269835" evidence="1">
    <location>
        <begin position="25"/>
        <end position="187"/>
    </location>
</feature>
<dbReference type="STRING" id="652787.SAMN05216490_4054"/>
<dbReference type="AlphaFoldDB" id="A0A1H2BD30"/>
<dbReference type="RefSeq" id="WP_091377276.1">
    <property type="nucleotide sequence ID" value="NZ_LT629740.1"/>
</dbReference>
<name>A0A1H2BD30_MUCMA</name>
<keyword evidence="1" id="KW-0732">Signal</keyword>